<dbReference type="Gene3D" id="4.10.60.10">
    <property type="entry name" value="Zinc finger, CCHC-type"/>
    <property type="match status" value="6"/>
</dbReference>
<dbReference type="InterPro" id="IPR051714">
    <property type="entry name" value="Znf_CCHC_NABP"/>
</dbReference>
<dbReference type="Pfam" id="PF00098">
    <property type="entry name" value="zf-CCHC"/>
    <property type="match status" value="6"/>
</dbReference>
<feature type="domain" description="CCHC-type" evidence="2">
    <location>
        <begin position="41"/>
        <end position="57"/>
    </location>
</feature>
<feature type="domain" description="CCHC-type" evidence="2">
    <location>
        <begin position="137"/>
        <end position="152"/>
    </location>
</feature>
<dbReference type="SMART" id="SM00343">
    <property type="entry name" value="ZnF_C2HC"/>
    <property type="match status" value="6"/>
</dbReference>
<keyword evidence="1" id="KW-0863">Zinc-finger</keyword>
<dbReference type="SUPFAM" id="SSF57756">
    <property type="entry name" value="Retrovirus zinc finger-like domains"/>
    <property type="match status" value="3"/>
</dbReference>
<evidence type="ECO:0000313" key="4">
    <source>
        <dbReference type="Proteomes" id="UP001235939"/>
    </source>
</evidence>
<keyword evidence="1" id="KW-0479">Metal-binding</keyword>
<evidence type="ECO:0000313" key="3">
    <source>
        <dbReference type="EMBL" id="UYV77014.1"/>
    </source>
</evidence>
<name>A0ABY6L8B3_9ARAC</name>
<keyword evidence="4" id="KW-1185">Reference proteome</keyword>
<accession>A0ABY6L8B3</accession>
<evidence type="ECO:0000256" key="1">
    <source>
        <dbReference type="PROSITE-ProRule" id="PRU00047"/>
    </source>
</evidence>
<sequence length="414" mass="46641">MTRTAFYCVLTTVRNVSGDVLGSVWILTIFSKTTQMSQSDKCYKCHSVGHFARECPQTNGVAMARGRGNGMRGSYRGGRGDARQGGLRMMCYNCDNTGHIARDCPEPAKPREKKYSCYTCGKSGHLARDCLESDKTCYKCNKQGHIARDCNQDSRKCFVCGQEGHISRDCHTTDRKCYNCGNSGHISKDCPEGSQKENEESPSDRIVVNDPDTLMNELGVFYFWWCLYMAENAFVIKTGNTTQWQADLAPKEMAASDMRNRRHPVVRLRLHFVIIRKVLASKVPLECWKKMEVAWGKFRRIREEPRNAVKALSTHVDSAQDVFCAGDIVSWIVVSIGRWSVNAISGRHVLVAQEARELEAKVTSMEEDWCPFLQMQFTGAPRKCKLVSREDASRLSAPNNPDFIENPGKCVSAK</sequence>
<gene>
    <name evidence="3" type="ORF">LAZ67_14002884</name>
</gene>
<keyword evidence="1" id="KW-0862">Zinc</keyword>
<proteinExistence type="predicted"/>
<organism evidence="3 4">
    <name type="scientific">Cordylochernes scorpioides</name>
    <dbReference type="NCBI Taxonomy" id="51811"/>
    <lineage>
        <taxon>Eukaryota</taxon>
        <taxon>Metazoa</taxon>
        <taxon>Ecdysozoa</taxon>
        <taxon>Arthropoda</taxon>
        <taxon>Chelicerata</taxon>
        <taxon>Arachnida</taxon>
        <taxon>Pseudoscorpiones</taxon>
        <taxon>Cheliferoidea</taxon>
        <taxon>Chernetidae</taxon>
        <taxon>Cordylochernes</taxon>
    </lineage>
</organism>
<dbReference type="PANTHER" id="PTHR23002">
    <property type="entry name" value="ZINC FINGER CCHC DOMAIN CONTAINING PROTEIN"/>
    <property type="match status" value="1"/>
</dbReference>
<dbReference type="Proteomes" id="UP001235939">
    <property type="component" value="Chromosome 14"/>
</dbReference>
<dbReference type="PROSITE" id="PS50158">
    <property type="entry name" value="ZF_CCHC"/>
    <property type="match status" value="6"/>
</dbReference>
<dbReference type="InterPro" id="IPR001878">
    <property type="entry name" value="Znf_CCHC"/>
</dbReference>
<evidence type="ECO:0000259" key="2">
    <source>
        <dbReference type="PROSITE" id="PS50158"/>
    </source>
</evidence>
<reference evidence="3 4" key="1">
    <citation type="submission" date="2022-01" db="EMBL/GenBank/DDBJ databases">
        <title>A chromosomal length assembly of Cordylochernes scorpioides.</title>
        <authorList>
            <person name="Zeh D."/>
            <person name="Zeh J."/>
        </authorList>
    </citation>
    <scope>NUCLEOTIDE SEQUENCE [LARGE SCALE GENOMIC DNA]</scope>
    <source>
        <strain evidence="3">IN4F17</strain>
        <tissue evidence="3">Whole Body</tissue>
    </source>
</reference>
<feature type="domain" description="CCHC-type" evidence="2">
    <location>
        <begin position="117"/>
        <end position="130"/>
    </location>
</feature>
<feature type="domain" description="CCHC-type" evidence="2">
    <location>
        <begin position="175"/>
        <end position="192"/>
    </location>
</feature>
<dbReference type="InterPro" id="IPR036875">
    <property type="entry name" value="Znf_CCHC_sf"/>
</dbReference>
<feature type="domain" description="CCHC-type" evidence="2">
    <location>
        <begin position="155"/>
        <end position="170"/>
    </location>
</feature>
<protein>
    <recommendedName>
        <fullName evidence="2">CCHC-type domain-containing protein</fullName>
    </recommendedName>
</protein>
<dbReference type="EMBL" id="CP092876">
    <property type="protein sequence ID" value="UYV77014.1"/>
    <property type="molecule type" value="Genomic_DNA"/>
</dbReference>
<feature type="domain" description="CCHC-type" evidence="2">
    <location>
        <begin position="91"/>
        <end position="106"/>
    </location>
</feature>